<dbReference type="PANTHER" id="PTHR42781:SF4">
    <property type="entry name" value="SPERMIDINE_PUTRESCINE IMPORT ATP-BINDING PROTEIN POTA"/>
    <property type="match status" value="1"/>
</dbReference>
<reference evidence="5 6" key="1">
    <citation type="submission" date="2024-06" db="EMBL/GenBank/DDBJ databases">
        <title>Genomic Encyclopedia of Type Strains, Phase IV (KMG-IV): sequencing the most valuable type-strain genomes for metagenomic binning, comparative biology and taxonomic classification.</title>
        <authorList>
            <person name="Goeker M."/>
        </authorList>
    </citation>
    <scope>NUCLEOTIDE SEQUENCE [LARGE SCALE GENOMIC DNA]</scope>
    <source>
        <strain evidence="5 6">DSM 26128</strain>
    </source>
</reference>
<dbReference type="Gene3D" id="3.40.50.300">
    <property type="entry name" value="P-loop containing nucleotide triphosphate hydrolases"/>
    <property type="match status" value="1"/>
</dbReference>
<dbReference type="InterPro" id="IPR050093">
    <property type="entry name" value="ABC_SmlMolc_Importer"/>
</dbReference>
<dbReference type="GO" id="GO:0005524">
    <property type="term" value="F:ATP binding"/>
    <property type="evidence" value="ECO:0007669"/>
    <property type="project" value="UniProtKB-KW"/>
</dbReference>
<dbReference type="PANTHER" id="PTHR42781">
    <property type="entry name" value="SPERMIDINE/PUTRESCINE IMPORT ATP-BINDING PROTEIN POTA"/>
    <property type="match status" value="1"/>
</dbReference>
<dbReference type="Proteomes" id="UP001549099">
    <property type="component" value="Unassembled WGS sequence"/>
</dbReference>
<organism evidence="5 6">
    <name type="scientific">Bhargavaea ullalensis</name>
    <dbReference type="NCBI Taxonomy" id="1265685"/>
    <lineage>
        <taxon>Bacteria</taxon>
        <taxon>Bacillati</taxon>
        <taxon>Bacillota</taxon>
        <taxon>Bacilli</taxon>
        <taxon>Bacillales</taxon>
        <taxon>Caryophanaceae</taxon>
        <taxon>Bhargavaea</taxon>
    </lineage>
</organism>
<dbReference type="PROSITE" id="PS50893">
    <property type="entry name" value="ABC_TRANSPORTER_2"/>
    <property type="match status" value="1"/>
</dbReference>
<evidence type="ECO:0000256" key="3">
    <source>
        <dbReference type="ARBA" id="ARBA00022840"/>
    </source>
</evidence>
<evidence type="ECO:0000256" key="1">
    <source>
        <dbReference type="ARBA" id="ARBA00022448"/>
    </source>
</evidence>
<sequence length="219" mass="24203">MNEMLKAVFNKKLPDFELAADFSMDREIVAIVGPSGSGKTTFLNCLAGIADPDAGTIVLDGRTLFGKGRTVKIRDRQVGYLFQDYALFPHMTVRGNILFGLPGKPEPPHVTELTGLLGIRGLLGKYPREISGGEKQRTALVRALAMKPRLLLLDEPFSALDDATRIKCREELMRIHADWKIPVLLVTHSMDEARRVATRIVKIEKGRMDELPAGPALLS</sequence>
<dbReference type="SMART" id="SM00382">
    <property type="entry name" value="AAA"/>
    <property type="match status" value="1"/>
</dbReference>
<evidence type="ECO:0000259" key="4">
    <source>
        <dbReference type="PROSITE" id="PS50893"/>
    </source>
</evidence>
<dbReference type="InterPro" id="IPR027417">
    <property type="entry name" value="P-loop_NTPase"/>
</dbReference>
<dbReference type="Pfam" id="PF00005">
    <property type="entry name" value="ABC_tran"/>
    <property type="match status" value="1"/>
</dbReference>
<evidence type="ECO:0000313" key="6">
    <source>
        <dbReference type="Proteomes" id="UP001549099"/>
    </source>
</evidence>
<evidence type="ECO:0000313" key="5">
    <source>
        <dbReference type="EMBL" id="MET3574144.1"/>
    </source>
</evidence>
<keyword evidence="2" id="KW-0547">Nucleotide-binding</keyword>
<proteinExistence type="predicted"/>
<gene>
    <name evidence="5" type="ORF">ABID49_000020</name>
</gene>
<keyword evidence="3 5" id="KW-0067">ATP-binding</keyword>
<keyword evidence="1" id="KW-0813">Transport</keyword>
<evidence type="ECO:0000256" key="2">
    <source>
        <dbReference type="ARBA" id="ARBA00022741"/>
    </source>
</evidence>
<protein>
    <submittedName>
        <fullName evidence="5">Molybdate transport system ATP-binding protein</fullName>
    </submittedName>
</protein>
<keyword evidence="6" id="KW-1185">Reference proteome</keyword>
<name>A0ABV2G792_9BACL</name>
<dbReference type="InterPro" id="IPR003593">
    <property type="entry name" value="AAA+_ATPase"/>
</dbReference>
<dbReference type="SUPFAM" id="SSF52540">
    <property type="entry name" value="P-loop containing nucleoside triphosphate hydrolases"/>
    <property type="match status" value="1"/>
</dbReference>
<comment type="caution">
    <text evidence="5">The sequence shown here is derived from an EMBL/GenBank/DDBJ whole genome shotgun (WGS) entry which is preliminary data.</text>
</comment>
<dbReference type="InterPro" id="IPR003439">
    <property type="entry name" value="ABC_transporter-like_ATP-bd"/>
</dbReference>
<feature type="domain" description="ABC transporter" evidence="4">
    <location>
        <begin position="3"/>
        <end position="219"/>
    </location>
</feature>
<accession>A0ABV2G792</accession>
<dbReference type="EMBL" id="JBEPLW010000001">
    <property type="protein sequence ID" value="MET3574144.1"/>
    <property type="molecule type" value="Genomic_DNA"/>
</dbReference>